<keyword evidence="1" id="KW-0732">Signal</keyword>
<feature type="chain" id="PRO_5003120551" evidence="1">
    <location>
        <begin position="20"/>
        <end position="155"/>
    </location>
</feature>
<dbReference type="InParanoid" id="D8Q574"/>
<evidence type="ECO:0000256" key="1">
    <source>
        <dbReference type="SAM" id="SignalP"/>
    </source>
</evidence>
<dbReference type="EMBL" id="GL377306">
    <property type="protein sequence ID" value="EFI96920.1"/>
    <property type="molecule type" value="Genomic_DNA"/>
</dbReference>
<dbReference type="Proteomes" id="UP000007431">
    <property type="component" value="Unassembled WGS sequence"/>
</dbReference>
<dbReference type="HOGENOM" id="CLU_143024_0_0_1"/>
<evidence type="ECO:0000313" key="2">
    <source>
        <dbReference type="EMBL" id="EFI96920.1"/>
    </source>
</evidence>
<dbReference type="OrthoDB" id="2985022at2759"/>
<protein>
    <submittedName>
        <fullName evidence="2">Uncharacterized protein</fullName>
    </submittedName>
</protein>
<dbReference type="eggNOG" id="ENOG502SR7S">
    <property type="taxonomic scope" value="Eukaryota"/>
</dbReference>
<gene>
    <name evidence="2" type="ORF">SCHCODRAFT_234946</name>
</gene>
<reference evidence="2 3" key="1">
    <citation type="journal article" date="2010" name="Nat. Biotechnol.">
        <title>Genome sequence of the model mushroom Schizophyllum commune.</title>
        <authorList>
            <person name="Ohm R.A."/>
            <person name="de Jong J.F."/>
            <person name="Lugones L.G."/>
            <person name="Aerts A."/>
            <person name="Kothe E."/>
            <person name="Stajich J.E."/>
            <person name="de Vries R.P."/>
            <person name="Record E."/>
            <person name="Levasseur A."/>
            <person name="Baker S.E."/>
            <person name="Bartholomew K.A."/>
            <person name="Coutinho P.M."/>
            <person name="Erdmann S."/>
            <person name="Fowler T.J."/>
            <person name="Gathman A.C."/>
            <person name="Lombard V."/>
            <person name="Henrissat B."/>
            <person name="Knabe N."/>
            <person name="Kuees U."/>
            <person name="Lilly W.W."/>
            <person name="Lindquist E."/>
            <person name="Lucas S."/>
            <person name="Magnuson J.K."/>
            <person name="Piumi F."/>
            <person name="Raudaskoski M."/>
            <person name="Salamov A."/>
            <person name="Schmutz J."/>
            <person name="Schwarze F.W.M.R."/>
            <person name="vanKuyk P.A."/>
            <person name="Horton J.S."/>
            <person name="Grigoriev I.V."/>
            <person name="Woesten H.A.B."/>
        </authorList>
    </citation>
    <scope>NUCLEOTIDE SEQUENCE [LARGE SCALE GENOMIC DNA]</scope>
    <source>
        <strain evidence="3">H4-8 / FGSC 9210</strain>
    </source>
</reference>
<proteinExistence type="predicted"/>
<dbReference type="AlphaFoldDB" id="D8Q574"/>
<feature type="signal peptide" evidence="1">
    <location>
        <begin position="1"/>
        <end position="19"/>
    </location>
</feature>
<accession>D8Q574</accession>
<dbReference type="RefSeq" id="XP_003031823.1">
    <property type="nucleotide sequence ID" value="XM_003031777.1"/>
</dbReference>
<sequence length="155" mass="16409">MQPIIYFAILVPFLAIALASLMQDMQPYIISEAELMHWLETTDANLTFIGDPIPGINAPAGLTPRKAQATRVVFCSVRNGNSCGGACSVYTGDNVCLLAPDTNCLSATGEVTFCAPNGCSCPCNLYSHCGTRMDNGFCWTPGTNAIFVGALFSGL</sequence>
<dbReference type="VEuPathDB" id="FungiDB:SCHCODRAFT_02541960"/>
<dbReference type="OMA" id="FCDRSNC"/>
<evidence type="ECO:0000313" key="3">
    <source>
        <dbReference type="Proteomes" id="UP000007431"/>
    </source>
</evidence>
<dbReference type="KEGG" id="scm:SCHCO_02541960"/>
<name>D8Q574_SCHCM</name>
<keyword evidence="3" id="KW-1185">Reference proteome</keyword>
<organism evidence="3">
    <name type="scientific">Schizophyllum commune (strain H4-8 / FGSC 9210)</name>
    <name type="common">Split gill fungus</name>
    <dbReference type="NCBI Taxonomy" id="578458"/>
    <lineage>
        <taxon>Eukaryota</taxon>
        <taxon>Fungi</taxon>
        <taxon>Dikarya</taxon>
        <taxon>Basidiomycota</taxon>
        <taxon>Agaricomycotina</taxon>
        <taxon>Agaricomycetes</taxon>
        <taxon>Agaricomycetidae</taxon>
        <taxon>Agaricales</taxon>
        <taxon>Schizophyllaceae</taxon>
        <taxon>Schizophyllum</taxon>
    </lineage>
</organism>
<dbReference type="GeneID" id="9596347"/>